<evidence type="ECO:0000256" key="1">
    <source>
        <dbReference type="ARBA" id="ARBA00008791"/>
    </source>
</evidence>
<feature type="domain" description="UspA" evidence="2">
    <location>
        <begin position="1"/>
        <end position="47"/>
    </location>
</feature>
<dbReference type="EMBL" id="FONR01000014">
    <property type="protein sequence ID" value="SFF98830.1"/>
    <property type="molecule type" value="Genomic_DNA"/>
</dbReference>
<feature type="domain" description="UspA" evidence="2">
    <location>
        <begin position="110"/>
        <end position="242"/>
    </location>
</feature>
<dbReference type="SUPFAM" id="SSF52402">
    <property type="entry name" value="Adenine nucleotide alpha hydrolases-like"/>
    <property type="match status" value="2"/>
</dbReference>
<evidence type="ECO:0000313" key="3">
    <source>
        <dbReference type="EMBL" id="SFF98830.1"/>
    </source>
</evidence>
<accession>A0A1I2N6V4</accession>
<dbReference type="RefSeq" id="WP_075030830.1">
    <property type="nucleotide sequence ID" value="NZ_FONR01000014.1"/>
</dbReference>
<gene>
    <name evidence="3" type="ORF">SAMN02787118_114203</name>
</gene>
<dbReference type="AlphaFoldDB" id="A0A1I2N6V4"/>
<sequence>MTEPIVVGVDASAPSRAAAEWAAEDARLRGLPLRVVHIEGAEPVGGIAAALLSLGSRASCIVLGLRGADGVPVPAMGSVVHEVAARSNLPVVLVPGGGHGRKGREWRTGQVVLGVDAHDPVSDVVDFAFDAARRRGARLHAVHAWRLPSCAERWMPYALPEEDRGVWEDQEVQLLSDALRPWREKYPQADVYEDVRLQSPSAALVQASASAGLLVVGRAGRRLGPTVRDVLEHTACPVAVVPR</sequence>
<dbReference type="InterPro" id="IPR014729">
    <property type="entry name" value="Rossmann-like_a/b/a_fold"/>
</dbReference>
<evidence type="ECO:0000313" key="4">
    <source>
        <dbReference type="Proteomes" id="UP000181942"/>
    </source>
</evidence>
<proteinExistence type="inferred from homology"/>
<comment type="similarity">
    <text evidence="1">Belongs to the universal stress protein A family.</text>
</comment>
<dbReference type="PANTHER" id="PTHR46268">
    <property type="entry name" value="STRESS RESPONSE PROTEIN NHAX"/>
    <property type="match status" value="1"/>
</dbReference>
<dbReference type="Proteomes" id="UP000181942">
    <property type="component" value="Unassembled WGS sequence"/>
</dbReference>
<organism evidence="3 4">
    <name type="scientific">Streptomyces mirabilis</name>
    <dbReference type="NCBI Taxonomy" id="68239"/>
    <lineage>
        <taxon>Bacteria</taxon>
        <taxon>Bacillati</taxon>
        <taxon>Actinomycetota</taxon>
        <taxon>Actinomycetes</taxon>
        <taxon>Kitasatosporales</taxon>
        <taxon>Streptomycetaceae</taxon>
        <taxon>Streptomyces</taxon>
    </lineage>
</organism>
<dbReference type="InterPro" id="IPR006016">
    <property type="entry name" value="UspA"/>
</dbReference>
<protein>
    <submittedName>
        <fullName evidence="3">Nucleotide-binding universal stress protein, UspA family</fullName>
    </submittedName>
</protein>
<dbReference type="Gene3D" id="3.40.50.620">
    <property type="entry name" value="HUPs"/>
    <property type="match status" value="3"/>
</dbReference>
<dbReference type="PANTHER" id="PTHR46268:SF6">
    <property type="entry name" value="UNIVERSAL STRESS PROTEIN UP12"/>
    <property type="match status" value="1"/>
</dbReference>
<dbReference type="OrthoDB" id="4867015at2"/>
<reference evidence="3 4" key="1">
    <citation type="submission" date="2016-10" db="EMBL/GenBank/DDBJ databases">
        <authorList>
            <person name="de Groot N.N."/>
        </authorList>
    </citation>
    <scope>NUCLEOTIDE SEQUENCE [LARGE SCALE GENOMIC DNA]</scope>
    <source>
        <strain evidence="3 4">OK461</strain>
    </source>
</reference>
<name>A0A1I2N6V4_9ACTN</name>
<evidence type="ECO:0000259" key="2">
    <source>
        <dbReference type="Pfam" id="PF00582"/>
    </source>
</evidence>
<dbReference type="Pfam" id="PF00582">
    <property type="entry name" value="Usp"/>
    <property type="match status" value="2"/>
</dbReference>